<dbReference type="VEuPathDB" id="FungiDB:LEMA_P068580.1"/>
<dbReference type="HOGENOM" id="CLU_2027148_0_0_1"/>
<evidence type="ECO:0000313" key="4">
    <source>
        <dbReference type="Proteomes" id="UP000002668"/>
    </source>
</evidence>
<sequence>MVMKLISMSISLGTVMSEDAWNPSRACMGVMYVEAEDLNNKEPTRQGNNMAQQLKRNDTGVYRAQNPEAAKSAMKTVQINPQHKMMARIRVLVVELGPAPNRLRSPVASGEAEVSMADAGRL</sequence>
<keyword evidence="2" id="KW-0732">Signal</keyword>
<feature type="region of interest" description="Disordered" evidence="1">
    <location>
        <begin position="100"/>
        <end position="122"/>
    </location>
</feature>
<evidence type="ECO:0000256" key="2">
    <source>
        <dbReference type="SAM" id="SignalP"/>
    </source>
</evidence>
<evidence type="ECO:0000313" key="3">
    <source>
        <dbReference type="EMBL" id="CBX91350.1"/>
    </source>
</evidence>
<feature type="signal peptide" evidence="2">
    <location>
        <begin position="1"/>
        <end position="17"/>
    </location>
</feature>
<proteinExistence type="predicted"/>
<reference evidence="4" key="1">
    <citation type="journal article" date="2011" name="Nat. Commun.">
        <title>Effector diversification within compartments of the Leptosphaeria maculans genome affected by Repeat-Induced Point mutations.</title>
        <authorList>
            <person name="Rouxel T."/>
            <person name="Grandaubert J."/>
            <person name="Hane J.K."/>
            <person name="Hoede C."/>
            <person name="van de Wouw A.P."/>
            <person name="Couloux A."/>
            <person name="Dominguez V."/>
            <person name="Anthouard V."/>
            <person name="Bally P."/>
            <person name="Bourras S."/>
            <person name="Cozijnsen A.J."/>
            <person name="Ciuffetti L.M."/>
            <person name="Degrave A."/>
            <person name="Dilmaghani A."/>
            <person name="Duret L."/>
            <person name="Fudal I."/>
            <person name="Goodwin S.B."/>
            <person name="Gout L."/>
            <person name="Glaser N."/>
            <person name="Linglin J."/>
            <person name="Kema G.H.J."/>
            <person name="Lapalu N."/>
            <person name="Lawrence C.B."/>
            <person name="May K."/>
            <person name="Meyer M."/>
            <person name="Ollivier B."/>
            <person name="Poulain J."/>
            <person name="Schoch C.L."/>
            <person name="Simon A."/>
            <person name="Spatafora J.W."/>
            <person name="Stachowiak A."/>
            <person name="Turgeon B.G."/>
            <person name="Tyler B.M."/>
            <person name="Vincent D."/>
            <person name="Weissenbach J."/>
            <person name="Amselem J."/>
            <person name="Quesneville H."/>
            <person name="Oliver R.P."/>
            <person name="Wincker P."/>
            <person name="Balesdent M.-H."/>
            <person name="Howlett B.J."/>
        </authorList>
    </citation>
    <scope>NUCLEOTIDE SEQUENCE [LARGE SCALE GENOMIC DNA]</scope>
    <source>
        <strain evidence="4">JN3 / isolate v23.1.3 / race Av1-4-5-6-7-8</strain>
    </source>
</reference>
<dbReference type="Proteomes" id="UP000002668">
    <property type="component" value="Genome"/>
</dbReference>
<feature type="chain" id="PRO_5003191914" evidence="2">
    <location>
        <begin position="18"/>
        <end position="122"/>
    </location>
</feature>
<dbReference type="InParanoid" id="E4ZJR5"/>
<accession>E4ZJR5</accession>
<evidence type="ECO:0000256" key="1">
    <source>
        <dbReference type="SAM" id="MobiDB-lite"/>
    </source>
</evidence>
<name>E4ZJR5_LEPMJ</name>
<dbReference type="EMBL" id="FP929072">
    <property type="protein sequence ID" value="CBX91350.1"/>
    <property type="molecule type" value="Genomic_DNA"/>
</dbReference>
<keyword evidence="4" id="KW-1185">Reference proteome</keyword>
<organism evidence="4">
    <name type="scientific">Leptosphaeria maculans (strain JN3 / isolate v23.1.3 / race Av1-4-5-6-7-8)</name>
    <name type="common">Blackleg fungus</name>
    <name type="synonym">Phoma lingam</name>
    <dbReference type="NCBI Taxonomy" id="985895"/>
    <lineage>
        <taxon>Eukaryota</taxon>
        <taxon>Fungi</taxon>
        <taxon>Dikarya</taxon>
        <taxon>Ascomycota</taxon>
        <taxon>Pezizomycotina</taxon>
        <taxon>Dothideomycetes</taxon>
        <taxon>Pleosporomycetidae</taxon>
        <taxon>Pleosporales</taxon>
        <taxon>Pleosporineae</taxon>
        <taxon>Leptosphaeriaceae</taxon>
        <taxon>Plenodomus</taxon>
        <taxon>Plenodomus lingam/Leptosphaeria maculans species complex</taxon>
    </lineage>
</organism>
<protein>
    <submittedName>
        <fullName evidence="3">Predicted protein</fullName>
    </submittedName>
</protein>
<gene>
    <name evidence="3" type="ORF">LEMA_P068580.1</name>
</gene>
<dbReference type="AlphaFoldDB" id="E4ZJR5"/>